<dbReference type="AlphaFoldDB" id="A0A6B0V820"/>
<evidence type="ECO:0000256" key="6">
    <source>
        <dbReference type="ARBA" id="ARBA00034908"/>
    </source>
</evidence>
<reference evidence="8" key="1">
    <citation type="submission" date="2019-12" db="EMBL/GenBank/DDBJ databases">
        <title>An insight into the sialome of adult female Ixodes ricinus ticks feeding for 6 days.</title>
        <authorList>
            <person name="Perner J."/>
            <person name="Ribeiro J.M.C."/>
        </authorList>
    </citation>
    <scope>NUCLEOTIDE SEQUENCE</scope>
    <source>
        <strain evidence="8">Semi-engorged</strain>
        <tissue evidence="8">Salivary glands</tissue>
    </source>
</reference>
<sequence>MEVQASMTVIPPPPPPLLSTVLASRRDDDLPRSVSRTEDDPITAAIKGLRRQMDRICKGDENVAVLSKLCPVEPVLQSGPQCGLVALAMASQLLQPSPVGVARAFETAKALGFTNKGEMFSVENMRLLADSVMCCRSELLCCPADHRRRLIEHLLRGKPILVPYDSDGNFEPCLKGGHTAHWAVIHGFCVALPAEEVDDVANCCHWEDDVELGRRLRHVRAVPSAQTLAAALADKRSVFVYASQGKSRRVGLWDLDCLLRSNGNLAEATRKYDAASEFVLPSGGLVEGLAGKLLLLG</sequence>
<dbReference type="PANTHER" id="PTHR28631">
    <property type="entry name" value="UPF0692 PROTEIN C19ORF54"/>
    <property type="match status" value="1"/>
</dbReference>
<comment type="similarity">
    <text evidence="4">Belongs to the ACTMAP family.</text>
</comment>
<keyword evidence="1" id="KW-0031">Aminopeptidase</keyword>
<comment type="catalytic activity">
    <reaction evidence="7">
        <text>N-terminal N(alpha)-acetyl-L-cysteinyl-L-aspartyl-[protein] + H2O = N-terminal L-aspartyl-[protein] + N-acetyl-L-cysteine</text>
        <dbReference type="Rhea" id="RHEA:74579"/>
        <dbReference type="Rhea" id="RHEA-COMP:12669"/>
        <dbReference type="Rhea" id="RHEA-COMP:18395"/>
        <dbReference type="ChEBI" id="CHEBI:15377"/>
        <dbReference type="ChEBI" id="CHEBI:64720"/>
        <dbReference type="ChEBI" id="CHEBI:78236"/>
        <dbReference type="ChEBI" id="CHEBI:193599"/>
    </reaction>
    <physiologicalReaction direction="left-to-right" evidence="7">
        <dbReference type="Rhea" id="RHEA:74580"/>
    </physiologicalReaction>
</comment>
<evidence type="ECO:0000313" key="8">
    <source>
        <dbReference type="EMBL" id="MXU97914.1"/>
    </source>
</evidence>
<name>A0A6B0V820_IXORI</name>
<dbReference type="Pfam" id="PF21646">
    <property type="entry name" value="ACTMAP-like_C"/>
    <property type="match status" value="1"/>
</dbReference>
<accession>A0A6B0V820</accession>
<dbReference type="GO" id="GO:0006508">
    <property type="term" value="P:proteolysis"/>
    <property type="evidence" value="ECO:0007669"/>
    <property type="project" value="UniProtKB-KW"/>
</dbReference>
<evidence type="ECO:0000256" key="1">
    <source>
        <dbReference type="ARBA" id="ARBA00022438"/>
    </source>
</evidence>
<organism evidence="8">
    <name type="scientific">Ixodes ricinus</name>
    <name type="common">Common tick</name>
    <name type="synonym">Acarus ricinus</name>
    <dbReference type="NCBI Taxonomy" id="34613"/>
    <lineage>
        <taxon>Eukaryota</taxon>
        <taxon>Metazoa</taxon>
        <taxon>Ecdysozoa</taxon>
        <taxon>Arthropoda</taxon>
        <taxon>Chelicerata</taxon>
        <taxon>Arachnida</taxon>
        <taxon>Acari</taxon>
        <taxon>Parasitiformes</taxon>
        <taxon>Ixodida</taxon>
        <taxon>Ixodoidea</taxon>
        <taxon>Ixodidae</taxon>
        <taxon>Ixodinae</taxon>
        <taxon>Ixodes</taxon>
    </lineage>
</organism>
<keyword evidence="3" id="KW-0378">Hydrolase</keyword>
<evidence type="ECO:0000256" key="4">
    <source>
        <dbReference type="ARBA" id="ARBA00034725"/>
    </source>
</evidence>
<dbReference type="EMBL" id="GIFC01015831">
    <property type="protein sequence ID" value="MXU97914.1"/>
    <property type="molecule type" value="Transcribed_RNA"/>
</dbReference>
<keyword evidence="2" id="KW-0645">Protease</keyword>
<dbReference type="GO" id="GO:0004177">
    <property type="term" value="F:aminopeptidase activity"/>
    <property type="evidence" value="ECO:0007669"/>
    <property type="project" value="UniProtKB-KW"/>
</dbReference>
<evidence type="ECO:0000256" key="5">
    <source>
        <dbReference type="ARBA" id="ARBA00034848"/>
    </source>
</evidence>
<evidence type="ECO:0000256" key="7">
    <source>
        <dbReference type="ARBA" id="ARBA00049041"/>
    </source>
</evidence>
<dbReference type="InterPro" id="IPR040043">
    <property type="entry name" value="ACTMAP"/>
</dbReference>
<proteinExistence type="inferred from homology"/>
<dbReference type="PANTHER" id="PTHR28631:SF1">
    <property type="entry name" value="ACTIN MATURATION PROTEASE"/>
    <property type="match status" value="1"/>
</dbReference>
<evidence type="ECO:0000256" key="2">
    <source>
        <dbReference type="ARBA" id="ARBA00022670"/>
    </source>
</evidence>
<evidence type="ECO:0000256" key="3">
    <source>
        <dbReference type="ARBA" id="ARBA00022801"/>
    </source>
</evidence>
<protein>
    <recommendedName>
        <fullName evidence="5">Actin maturation protease</fullName>
    </recommendedName>
    <alternativeName>
        <fullName evidence="6">Actin aminopeptidase ACTMAP</fullName>
    </alternativeName>
</protein>